<accession>A0A5C6ZR43</accession>
<dbReference type="EMBL" id="VORY01000022">
    <property type="protein sequence ID" value="TXD92360.1"/>
    <property type="molecule type" value="Genomic_DNA"/>
</dbReference>
<keyword evidence="1" id="KW-0812">Transmembrane</keyword>
<sequence length="333" mass="37905">MDSLTQIVLGAAIGEAVLGKKVGNKAILYGAIAGTIPDLDSFAPLFTDTLTAIEIHRGFTHSIVFSILFAPIFGWLISKIERKTGVSWKDWSWLMFWGFLTHPLLDAHTTWGTQLFWPLDLRLAYKNIFVIDPLYTLPFLIFVILAMRSKRGSKKRTKYNNLGLIISSAYMLCAIGLKGITYYKFKDALETQNVPYLQLQTRPSPFNTIMWSANVELENAYLIGDYSIFDSQPITFKSIPKNHFLVDSFDGENKLDRLIAISQGWYTISQRDENLYFNDLRFGAFNSEAEDPKFVFSYILKQENGELIVEEAPRDPEEAKTVIKKLGNRILGN</sequence>
<evidence type="ECO:0000313" key="3">
    <source>
        <dbReference type="Proteomes" id="UP000321367"/>
    </source>
</evidence>
<dbReference type="Pfam" id="PF04307">
    <property type="entry name" value="YdjM"/>
    <property type="match status" value="1"/>
</dbReference>
<organism evidence="2 3">
    <name type="scientific">Gillisia hiemivivida</name>
    <dbReference type="NCBI Taxonomy" id="291190"/>
    <lineage>
        <taxon>Bacteria</taxon>
        <taxon>Pseudomonadati</taxon>
        <taxon>Bacteroidota</taxon>
        <taxon>Flavobacteriia</taxon>
        <taxon>Flavobacteriales</taxon>
        <taxon>Flavobacteriaceae</taxon>
        <taxon>Gillisia</taxon>
    </lineage>
</organism>
<dbReference type="InterPro" id="IPR053170">
    <property type="entry name" value="Transcription_regulator"/>
</dbReference>
<dbReference type="GO" id="GO:0016787">
    <property type="term" value="F:hydrolase activity"/>
    <property type="evidence" value="ECO:0007669"/>
    <property type="project" value="UniProtKB-KW"/>
</dbReference>
<dbReference type="PANTHER" id="PTHR40031">
    <property type="entry name" value="HYPOTHETICAL MEMBRANE SPANNING PROTEIN"/>
    <property type="match status" value="1"/>
</dbReference>
<feature type="transmembrane region" description="Helical" evidence="1">
    <location>
        <begin position="59"/>
        <end position="78"/>
    </location>
</feature>
<comment type="caution">
    <text evidence="2">The sequence shown here is derived from an EMBL/GenBank/DDBJ whole genome shotgun (WGS) entry which is preliminary data.</text>
</comment>
<dbReference type="RefSeq" id="WP_146933966.1">
    <property type="nucleotide sequence ID" value="NZ_CBCSHZ010000025.1"/>
</dbReference>
<keyword evidence="3" id="KW-1185">Reference proteome</keyword>
<feature type="transmembrane region" description="Helical" evidence="1">
    <location>
        <begin position="128"/>
        <end position="147"/>
    </location>
</feature>
<reference evidence="2 3" key="1">
    <citation type="submission" date="2019-08" db="EMBL/GenBank/DDBJ databases">
        <title>Genome sequence of Gillisia hiemivivida IC154 (type strain).</title>
        <authorList>
            <person name="Bowman J.P."/>
        </authorList>
    </citation>
    <scope>NUCLEOTIDE SEQUENCE [LARGE SCALE GENOMIC DNA]</scope>
    <source>
        <strain evidence="2 3">IC154</strain>
    </source>
</reference>
<name>A0A5C6ZR43_9FLAO</name>
<evidence type="ECO:0000256" key="1">
    <source>
        <dbReference type="SAM" id="Phobius"/>
    </source>
</evidence>
<keyword evidence="1" id="KW-0472">Membrane</keyword>
<feature type="transmembrane region" description="Helical" evidence="1">
    <location>
        <begin position="159"/>
        <end position="177"/>
    </location>
</feature>
<gene>
    <name evidence="2" type="ORF">ES724_14075</name>
</gene>
<dbReference type="PANTHER" id="PTHR40031:SF1">
    <property type="entry name" value="MEMBRANE-BOUND METAL-DEPENDENT HYDROLASE"/>
    <property type="match status" value="1"/>
</dbReference>
<evidence type="ECO:0000313" key="2">
    <source>
        <dbReference type="EMBL" id="TXD92360.1"/>
    </source>
</evidence>
<dbReference type="InterPro" id="IPR007404">
    <property type="entry name" value="YdjM-like"/>
</dbReference>
<dbReference type="Proteomes" id="UP000321367">
    <property type="component" value="Unassembled WGS sequence"/>
</dbReference>
<dbReference type="AlphaFoldDB" id="A0A5C6ZR43"/>
<keyword evidence="1" id="KW-1133">Transmembrane helix</keyword>
<keyword evidence="2" id="KW-0378">Hydrolase</keyword>
<proteinExistence type="predicted"/>
<feature type="transmembrane region" description="Helical" evidence="1">
    <location>
        <begin position="90"/>
        <end position="108"/>
    </location>
</feature>
<protein>
    <submittedName>
        <fullName evidence="2">Metal-dependent hydrolase</fullName>
    </submittedName>
</protein>
<dbReference type="OrthoDB" id="9781927at2"/>